<keyword evidence="2" id="KW-0472">Membrane</keyword>
<evidence type="ECO:0000313" key="4">
    <source>
        <dbReference type="Proteomes" id="UP000481861"/>
    </source>
</evidence>
<dbReference type="OrthoDB" id="4156595at2759"/>
<accession>A0A7C8ICS5</accession>
<gene>
    <name evidence="3" type="ORF">BDV95DRAFT_625608</name>
</gene>
<sequence>MQEHARPTTTTLPPSPPPSPPRRRKQKPVDPFLELDTKPLPLPPRAASQHEPEEPHISVLKRIILTPFLITSFLISLALINRSDRARRHQQRQTTPARNSLLAYLTPSTWYRHFQDPEPYQDPSSTAWSSSTSTSSHHEPHAAISPRAPDLQTQSQSRNKRTSWHLHKKIRKVARLEISDAFEMRRRVIVVMVGVLVVCGVGVWLGVRWVVGWLWR</sequence>
<feature type="compositionally biased region" description="Low complexity" evidence="1">
    <location>
        <begin position="124"/>
        <end position="135"/>
    </location>
</feature>
<feature type="region of interest" description="Disordered" evidence="1">
    <location>
        <begin position="115"/>
        <end position="164"/>
    </location>
</feature>
<dbReference type="Proteomes" id="UP000481861">
    <property type="component" value="Unassembled WGS sequence"/>
</dbReference>
<dbReference type="AlphaFoldDB" id="A0A7C8ICS5"/>
<organism evidence="3 4">
    <name type="scientific">Massariosphaeria phaeospora</name>
    <dbReference type="NCBI Taxonomy" id="100035"/>
    <lineage>
        <taxon>Eukaryota</taxon>
        <taxon>Fungi</taxon>
        <taxon>Dikarya</taxon>
        <taxon>Ascomycota</taxon>
        <taxon>Pezizomycotina</taxon>
        <taxon>Dothideomycetes</taxon>
        <taxon>Pleosporomycetidae</taxon>
        <taxon>Pleosporales</taxon>
        <taxon>Pleosporales incertae sedis</taxon>
        <taxon>Massariosphaeria</taxon>
    </lineage>
</organism>
<reference evidence="3 4" key="1">
    <citation type="submission" date="2020-01" db="EMBL/GenBank/DDBJ databases">
        <authorList>
            <consortium name="DOE Joint Genome Institute"/>
            <person name="Haridas S."/>
            <person name="Albert R."/>
            <person name="Binder M."/>
            <person name="Bloem J."/>
            <person name="Labutti K."/>
            <person name="Salamov A."/>
            <person name="Andreopoulos B."/>
            <person name="Baker S.E."/>
            <person name="Barry K."/>
            <person name="Bills G."/>
            <person name="Bluhm B.H."/>
            <person name="Cannon C."/>
            <person name="Castanera R."/>
            <person name="Culley D.E."/>
            <person name="Daum C."/>
            <person name="Ezra D."/>
            <person name="Gonzalez J.B."/>
            <person name="Henrissat B."/>
            <person name="Kuo A."/>
            <person name="Liang C."/>
            <person name="Lipzen A."/>
            <person name="Lutzoni F."/>
            <person name="Magnuson J."/>
            <person name="Mondo S."/>
            <person name="Nolan M."/>
            <person name="Ohm R."/>
            <person name="Pangilinan J."/>
            <person name="Park H.-J.H."/>
            <person name="Ramirez L."/>
            <person name="Alfaro M."/>
            <person name="Sun H."/>
            <person name="Tritt A."/>
            <person name="Yoshinaga Y."/>
            <person name="Zwiers L.-H.L."/>
            <person name="Turgeon B.G."/>
            <person name="Goodwin S.B."/>
            <person name="Spatafora J.W."/>
            <person name="Crous P.W."/>
            <person name="Grigoriev I.V."/>
        </authorList>
    </citation>
    <scope>NUCLEOTIDE SEQUENCE [LARGE SCALE GENOMIC DNA]</scope>
    <source>
        <strain evidence="3 4">CBS 611.86</strain>
    </source>
</reference>
<evidence type="ECO:0000313" key="3">
    <source>
        <dbReference type="EMBL" id="KAF2876329.1"/>
    </source>
</evidence>
<comment type="caution">
    <text evidence="3">The sequence shown here is derived from an EMBL/GenBank/DDBJ whole genome shotgun (WGS) entry which is preliminary data.</text>
</comment>
<protein>
    <submittedName>
        <fullName evidence="3">Uncharacterized protein</fullName>
    </submittedName>
</protein>
<keyword evidence="4" id="KW-1185">Reference proteome</keyword>
<feature type="region of interest" description="Disordered" evidence="1">
    <location>
        <begin position="1"/>
        <end position="54"/>
    </location>
</feature>
<keyword evidence="2" id="KW-0812">Transmembrane</keyword>
<name>A0A7C8ICS5_9PLEO</name>
<evidence type="ECO:0000256" key="2">
    <source>
        <dbReference type="SAM" id="Phobius"/>
    </source>
</evidence>
<dbReference type="EMBL" id="JAADJZ010000003">
    <property type="protein sequence ID" value="KAF2876329.1"/>
    <property type="molecule type" value="Genomic_DNA"/>
</dbReference>
<feature type="transmembrane region" description="Helical" evidence="2">
    <location>
        <begin position="63"/>
        <end position="80"/>
    </location>
</feature>
<feature type="transmembrane region" description="Helical" evidence="2">
    <location>
        <begin position="188"/>
        <end position="211"/>
    </location>
</feature>
<keyword evidence="2" id="KW-1133">Transmembrane helix</keyword>
<proteinExistence type="predicted"/>
<evidence type="ECO:0000256" key="1">
    <source>
        <dbReference type="SAM" id="MobiDB-lite"/>
    </source>
</evidence>